<dbReference type="GO" id="GO:0006120">
    <property type="term" value="P:mitochondrial electron transport, NADH to ubiquinone"/>
    <property type="evidence" value="ECO:0007669"/>
    <property type="project" value="InterPro"/>
</dbReference>
<evidence type="ECO:0000256" key="9">
    <source>
        <dbReference type="ARBA" id="ARBA00022967"/>
    </source>
</evidence>
<evidence type="ECO:0000256" key="1">
    <source>
        <dbReference type="ARBA" id="ARBA00004448"/>
    </source>
</evidence>
<comment type="catalytic activity">
    <reaction evidence="16 17">
        <text>a ubiquinone + NADH + 5 H(+)(in) = a ubiquinol + NAD(+) + 4 H(+)(out)</text>
        <dbReference type="Rhea" id="RHEA:29091"/>
        <dbReference type="Rhea" id="RHEA-COMP:9565"/>
        <dbReference type="Rhea" id="RHEA-COMP:9566"/>
        <dbReference type="ChEBI" id="CHEBI:15378"/>
        <dbReference type="ChEBI" id="CHEBI:16389"/>
        <dbReference type="ChEBI" id="CHEBI:17976"/>
        <dbReference type="ChEBI" id="CHEBI:57540"/>
        <dbReference type="ChEBI" id="CHEBI:57945"/>
        <dbReference type="EC" id="7.1.1.2"/>
    </reaction>
</comment>
<evidence type="ECO:0000256" key="14">
    <source>
        <dbReference type="ARBA" id="ARBA00023128"/>
    </source>
</evidence>
<feature type="transmembrane region" description="Helical" evidence="17">
    <location>
        <begin position="247"/>
        <end position="267"/>
    </location>
</feature>
<dbReference type="EMBL" id="KU342666">
    <property type="protein sequence ID" value="ANZ03379.1"/>
    <property type="molecule type" value="Genomic_DNA"/>
</dbReference>
<protein>
    <recommendedName>
        <fullName evidence="4 17">NADH-ubiquinone oxidoreductase chain 2</fullName>
        <ecNumber evidence="3 17">7.1.1.2</ecNumber>
    </recommendedName>
</protein>
<keyword evidence="6 17" id="KW-0679">Respiratory chain</keyword>
<evidence type="ECO:0000256" key="15">
    <source>
        <dbReference type="ARBA" id="ARBA00023136"/>
    </source>
</evidence>
<feature type="transmembrane region" description="Helical" evidence="17">
    <location>
        <begin position="96"/>
        <end position="118"/>
    </location>
</feature>
<organism evidence="19">
    <name type="scientific">Pleuropoma jana</name>
    <dbReference type="NCBI Taxonomy" id="1882665"/>
    <lineage>
        <taxon>Eukaryota</taxon>
        <taxon>Metazoa</taxon>
        <taxon>Spiralia</taxon>
        <taxon>Lophotrochozoa</taxon>
        <taxon>Mollusca</taxon>
        <taxon>Gastropoda</taxon>
        <taxon>Neritimorpha</taxon>
        <taxon>Cycloneritida</taxon>
        <taxon>Helicinoidea</taxon>
        <taxon>Helicinidae</taxon>
        <taxon>Pleuropoma</taxon>
    </lineage>
</organism>
<dbReference type="PANTHER" id="PTHR46552:SF1">
    <property type="entry name" value="NADH-UBIQUINONE OXIDOREDUCTASE CHAIN 2"/>
    <property type="match status" value="1"/>
</dbReference>
<comment type="subcellular location">
    <subcellularLocation>
        <location evidence="1 17">Mitochondrion inner membrane</location>
        <topology evidence="1 17">Multi-pass membrane protein</topology>
    </subcellularLocation>
</comment>
<dbReference type="AlphaFoldDB" id="A0A1B2G3B1"/>
<feature type="domain" description="NADH:quinone oxidoreductase/Mrp antiporter transmembrane" evidence="18">
    <location>
        <begin position="27"/>
        <end position="297"/>
    </location>
</feature>
<feature type="transmembrane region" description="Helical" evidence="17">
    <location>
        <begin position="33"/>
        <end position="50"/>
    </location>
</feature>
<evidence type="ECO:0000256" key="7">
    <source>
        <dbReference type="ARBA" id="ARBA00022692"/>
    </source>
</evidence>
<keyword evidence="5" id="KW-0813">Transport</keyword>
<reference evidence="19" key="1">
    <citation type="journal article" date="2016" name="Mol. Phylogenet. Evol.">
        <title>Phylogenetic relationships among main superfamilies of Neritimorpha (Mollusca: Gastropoda).</title>
        <authorList>
            <person name="Uribe J.E."/>
            <person name="Colgan D."/>
            <person name="Castro L.R."/>
            <person name="Kano Y."/>
            <person name="Zardoya R."/>
        </authorList>
    </citation>
    <scope>NUCLEOTIDE SEQUENCE</scope>
</reference>
<feature type="transmembrane region" description="Helical" evidence="17">
    <location>
        <begin position="212"/>
        <end position="235"/>
    </location>
</feature>
<keyword evidence="7 17" id="KW-0812">Transmembrane</keyword>
<evidence type="ECO:0000256" key="11">
    <source>
        <dbReference type="ARBA" id="ARBA00022989"/>
    </source>
</evidence>
<keyword evidence="11 17" id="KW-1133">Transmembrane helix</keyword>
<gene>
    <name evidence="19" type="primary">NAD2</name>
</gene>
<keyword evidence="12 17" id="KW-0520">NAD</keyword>
<evidence type="ECO:0000256" key="8">
    <source>
        <dbReference type="ARBA" id="ARBA00022792"/>
    </source>
</evidence>
<name>A0A1B2G3B1_9GAST</name>
<dbReference type="EC" id="7.1.1.2" evidence="3 17"/>
<geneLocation type="mitochondrion" evidence="19"/>
<keyword evidence="14 17" id="KW-0496">Mitochondrion</keyword>
<feature type="transmembrane region" description="Helical" evidence="17">
    <location>
        <begin position="130"/>
        <end position="150"/>
    </location>
</feature>
<evidence type="ECO:0000256" key="6">
    <source>
        <dbReference type="ARBA" id="ARBA00022660"/>
    </source>
</evidence>
<accession>A0A1B2G3B1</accession>
<dbReference type="Pfam" id="PF00361">
    <property type="entry name" value="Proton_antipo_M"/>
    <property type="match status" value="1"/>
</dbReference>
<keyword evidence="10 17" id="KW-0249">Electron transport</keyword>
<evidence type="ECO:0000256" key="17">
    <source>
        <dbReference type="RuleBase" id="RU003403"/>
    </source>
</evidence>
<comment type="function">
    <text evidence="17">Core subunit of the mitochondrial membrane respiratory chain NADH dehydrogenase (Complex I) which catalyzes electron transfer from NADH through the respiratory chain, using ubiquinone as an electron acceptor. Essential for the catalytic activity and assembly of complex I.</text>
</comment>
<keyword evidence="13 17" id="KW-0830">Ubiquinone</keyword>
<evidence type="ECO:0000256" key="13">
    <source>
        <dbReference type="ARBA" id="ARBA00023075"/>
    </source>
</evidence>
<keyword evidence="8 17" id="KW-0999">Mitochondrion inner membrane</keyword>
<evidence type="ECO:0000256" key="12">
    <source>
        <dbReference type="ARBA" id="ARBA00023027"/>
    </source>
</evidence>
<keyword evidence="15 17" id="KW-0472">Membrane</keyword>
<keyword evidence="9 17" id="KW-1278">Translocase</keyword>
<proteinExistence type="inferred from homology"/>
<evidence type="ECO:0000256" key="10">
    <source>
        <dbReference type="ARBA" id="ARBA00022982"/>
    </source>
</evidence>
<feature type="transmembrane region" description="Helical" evidence="17">
    <location>
        <begin position="7"/>
        <end position="27"/>
    </location>
</feature>
<dbReference type="PRINTS" id="PR01436">
    <property type="entry name" value="NADHDHGNASE2"/>
</dbReference>
<dbReference type="GO" id="GO:0008137">
    <property type="term" value="F:NADH dehydrogenase (ubiquinone) activity"/>
    <property type="evidence" value="ECO:0007669"/>
    <property type="project" value="UniProtKB-EC"/>
</dbReference>
<comment type="similarity">
    <text evidence="2 17">Belongs to the complex I subunit 2 family.</text>
</comment>
<sequence>MQNYLKFYSLIGFLLMIFGSIFCLSAINWLWAWVGLELNLIGFVSLFFLNKKVSSSEAAMKYIIIQSVGSSLILFSSLFNLIHSSLWVISSYAFDGLMSCLLLGALGVKLGLFPFYYWLPSVAKNCSMGICMILLSWQKIAPLGLIFIVYNLNLKSGWSVVLVMNLMCVISSLIGGLGGMNSTHFRNIMAYSSINHSGWIVFGGMMNFSISWVYMFIYVFTVIVIFFPFILISFGNVKNLSVNNIGFYSYMFILLQLLSLGGLPPLLGFYGKLLIIMCGFSCFNSWIWILILILGSLFSLYYYLFLVFVFFINMIDLKNFVLFKNWSFNSLSFFVYMLVILITFCPIIFVI</sequence>
<dbReference type="PANTHER" id="PTHR46552">
    <property type="entry name" value="NADH-UBIQUINONE OXIDOREDUCTASE CHAIN 2"/>
    <property type="match status" value="1"/>
</dbReference>
<feature type="transmembrane region" description="Helical" evidence="17">
    <location>
        <begin position="62"/>
        <end position="90"/>
    </location>
</feature>
<dbReference type="InterPro" id="IPR003917">
    <property type="entry name" value="NADH_UbQ_OxRdtase_chain2"/>
</dbReference>
<evidence type="ECO:0000256" key="5">
    <source>
        <dbReference type="ARBA" id="ARBA00022448"/>
    </source>
</evidence>
<evidence type="ECO:0000259" key="18">
    <source>
        <dbReference type="Pfam" id="PF00361"/>
    </source>
</evidence>
<evidence type="ECO:0000256" key="2">
    <source>
        <dbReference type="ARBA" id="ARBA00007012"/>
    </source>
</evidence>
<evidence type="ECO:0000256" key="4">
    <source>
        <dbReference type="ARBA" id="ARBA00021008"/>
    </source>
</evidence>
<evidence type="ECO:0000256" key="3">
    <source>
        <dbReference type="ARBA" id="ARBA00012944"/>
    </source>
</evidence>
<feature type="transmembrane region" description="Helical" evidence="17">
    <location>
        <begin position="333"/>
        <end position="350"/>
    </location>
</feature>
<dbReference type="GO" id="GO:0005743">
    <property type="term" value="C:mitochondrial inner membrane"/>
    <property type="evidence" value="ECO:0007669"/>
    <property type="project" value="UniProtKB-SubCell"/>
</dbReference>
<dbReference type="InterPro" id="IPR001750">
    <property type="entry name" value="ND/Mrp_TM"/>
</dbReference>
<dbReference type="InterPro" id="IPR050175">
    <property type="entry name" value="Complex_I_Subunit_2"/>
</dbReference>
<evidence type="ECO:0000256" key="16">
    <source>
        <dbReference type="ARBA" id="ARBA00049551"/>
    </source>
</evidence>
<feature type="transmembrane region" description="Helical" evidence="17">
    <location>
        <begin position="156"/>
        <end position="176"/>
    </location>
</feature>
<evidence type="ECO:0000313" key="19">
    <source>
        <dbReference type="EMBL" id="ANZ03379.1"/>
    </source>
</evidence>